<proteinExistence type="predicted"/>
<dbReference type="EMBL" id="BARV01044908">
    <property type="protein sequence ID" value="GAI64342.1"/>
    <property type="molecule type" value="Genomic_DNA"/>
</dbReference>
<accession>X1Q753</accession>
<name>X1Q753_9ZZZZ</name>
<feature type="non-terminal residue" evidence="1">
    <location>
        <position position="1"/>
    </location>
</feature>
<reference evidence="1" key="1">
    <citation type="journal article" date="2014" name="Front. Microbiol.">
        <title>High frequency of phylogenetically diverse reductive dehalogenase-homologous genes in deep subseafloor sedimentary metagenomes.</title>
        <authorList>
            <person name="Kawai M."/>
            <person name="Futagami T."/>
            <person name="Toyoda A."/>
            <person name="Takaki Y."/>
            <person name="Nishi S."/>
            <person name="Hori S."/>
            <person name="Arai W."/>
            <person name="Tsubouchi T."/>
            <person name="Morono Y."/>
            <person name="Uchiyama I."/>
            <person name="Ito T."/>
            <person name="Fujiyama A."/>
            <person name="Inagaki F."/>
            <person name="Takami H."/>
        </authorList>
    </citation>
    <scope>NUCLEOTIDE SEQUENCE</scope>
    <source>
        <strain evidence="1">Expedition CK06-06</strain>
    </source>
</reference>
<protein>
    <submittedName>
        <fullName evidence="1">Uncharacterized protein</fullName>
    </submittedName>
</protein>
<evidence type="ECO:0000313" key="1">
    <source>
        <dbReference type="EMBL" id="GAI64342.1"/>
    </source>
</evidence>
<dbReference type="AlphaFoldDB" id="X1Q753"/>
<sequence>GVVVDGRRATYQFLILTPRPIVETRRGFDMELVILVR</sequence>
<gene>
    <name evidence="1" type="ORF">S06H3_66149</name>
</gene>
<organism evidence="1">
    <name type="scientific">marine sediment metagenome</name>
    <dbReference type="NCBI Taxonomy" id="412755"/>
    <lineage>
        <taxon>unclassified sequences</taxon>
        <taxon>metagenomes</taxon>
        <taxon>ecological metagenomes</taxon>
    </lineage>
</organism>
<comment type="caution">
    <text evidence="1">The sequence shown here is derived from an EMBL/GenBank/DDBJ whole genome shotgun (WGS) entry which is preliminary data.</text>
</comment>